<comment type="caution">
    <text evidence="6">The sequence shown here is derived from an EMBL/GenBank/DDBJ whole genome shotgun (WGS) entry which is preliminary data.</text>
</comment>
<dbReference type="GO" id="GO:0003677">
    <property type="term" value="F:DNA binding"/>
    <property type="evidence" value="ECO:0007669"/>
    <property type="project" value="UniProtKB-KW"/>
</dbReference>
<dbReference type="Proteomes" id="UP000609121">
    <property type="component" value="Unassembled WGS sequence"/>
</dbReference>
<proteinExistence type="inferred from homology"/>
<evidence type="ECO:0000313" key="7">
    <source>
        <dbReference type="Proteomes" id="UP000609121"/>
    </source>
</evidence>
<keyword evidence="3" id="KW-0238">DNA-binding</keyword>
<dbReference type="Pfam" id="PF00126">
    <property type="entry name" value="HTH_1"/>
    <property type="match status" value="1"/>
</dbReference>
<dbReference type="SUPFAM" id="SSF53850">
    <property type="entry name" value="Periplasmic binding protein-like II"/>
    <property type="match status" value="1"/>
</dbReference>
<accession>A0A8J6Z4Y3</accession>
<reference evidence="6" key="1">
    <citation type="submission" date="2020-09" db="EMBL/GenBank/DDBJ databases">
        <title>A novel bacterium of genus Mangrovicoccus, isolated from South China Sea.</title>
        <authorList>
            <person name="Huang H."/>
            <person name="Mo K."/>
            <person name="Hu Y."/>
        </authorList>
    </citation>
    <scope>NUCLEOTIDE SEQUENCE</scope>
    <source>
        <strain evidence="6">HB182678</strain>
    </source>
</reference>
<organism evidence="6 7">
    <name type="scientific">Mangrovicoccus algicola</name>
    <dbReference type="NCBI Taxonomy" id="2771008"/>
    <lineage>
        <taxon>Bacteria</taxon>
        <taxon>Pseudomonadati</taxon>
        <taxon>Pseudomonadota</taxon>
        <taxon>Alphaproteobacteria</taxon>
        <taxon>Rhodobacterales</taxon>
        <taxon>Paracoccaceae</taxon>
        <taxon>Mangrovicoccus</taxon>
    </lineage>
</organism>
<evidence type="ECO:0000256" key="2">
    <source>
        <dbReference type="ARBA" id="ARBA00023015"/>
    </source>
</evidence>
<feature type="domain" description="HTH lysR-type" evidence="5">
    <location>
        <begin position="1"/>
        <end position="57"/>
    </location>
</feature>
<dbReference type="Pfam" id="PF03466">
    <property type="entry name" value="LysR_substrate"/>
    <property type="match status" value="1"/>
</dbReference>
<dbReference type="PANTHER" id="PTHR30537:SF5">
    <property type="entry name" value="HTH-TYPE TRANSCRIPTIONAL ACTIVATOR TTDR-RELATED"/>
    <property type="match status" value="1"/>
</dbReference>
<dbReference type="SUPFAM" id="SSF46785">
    <property type="entry name" value="Winged helix' DNA-binding domain"/>
    <property type="match status" value="1"/>
</dbReference>
<name>A0A8J6Z4Y3_9RHOB</name>
<dbReference type="InterPro" id="IPR036388">
    <property type="entry name" value="WH-like_DNA-bd_sf"/>
</dbReference>
<keyword evidence="7" id="KW-1185">Reference proteome</keyword>
<dbReference type="RefSeq" id="WP_193180720.1">
    <property type="nucleotide sequence ID" value="NZ_JACVXA010000012.1"/>
</dbReference>
<dbReference type="InterPro" id="IPR058163">
    <property type="entry name" value="LysR-type_TF_proteobact-type"/>
</dbReference>
<dbReference type="FunFam" id="1.10.10.10:FF:000001">
    <property type="entry name" value="LysR family transcriptional regulator"/>
    <property type="match status" value="1"/>
</dbReference>
<comment type="similarity">
    <text evidence="1">Belongs to the LysR transcriptional regulatory family.</text>
</comment>
<sequence length="310" mass="33286">MLDDVALFVAIAETGGLALAARRLGLPPATVTRRLQRLEERLGCRLVHRSARRFSLTGEGEAYLRRLGPLMAQLDHALRGLSADLTQMRGPLRVMAPTNLSVDILRPMWAAFVAAHPEVELDLRLSNRVENLVEAGADLALRVGPQPDSGLTRRRLGLTCTIVVGAPGYLRRHGCPDDPAALERHRIIGTAAVSPWLLIPAEGGRAVTPPLSPATRLDDVGLGTHLAREGLGLALLPVTQVAADIRAGRLVHVLPGWRGPEREIFAVWPSGRLLSERARVLVDHMAAHVAGEPALQGRVPEPDRPGPAAG</sequence>
<evidence type="ECO:0000256" key="4">
    <source>
        <dbReference type="ARBA" id="ARBA00023163"/>
    </source>
</evidence>
<dbReference type="PROSITE" id="PS50931">
    <property type="entry name" value="HTH_LYSR"/>
    <property type="match status" value="1"/>
</dbReference>
<evidence type="ECO:0000259" key="5">
    <source>
        <dbReference type="PROSITE" id="PS50931"/>
    </source>
</evidence>
<keyword evidence="4" id="KW-0804">Transcription</keyword>
<dbReference type="GO" id="GO:0003700">
    <property type="term" value="F:DNA-binding transcription factor activity"/>
    <property type="evidence" value="ECO:0007669"/>
    <property type="project" value="InterPro"/>
</dbReference>
<dbReference type="Gene3D" id="3.40.190.290">
    <property type="match status" value="1"/>
</dbReference>
<dbReference type="Gene3D" id="1.10.10.10">
    <property type="entry name" value="Winged helix-like DNA-binding domain superfamily/Winged helix DNA-binding domain"/>
    <property type="match status" value="1"/>
</dbReference>
<evidence type="ECO:0000313" key="6">
    <source>
        <dbReference type="EMBL" id="MBE3637749.1"/>
    </source>
</evidence>
<dbReference type="InterPro" id="IPR005119">
    <property type="entry name" value="LysR_subst-bd"/>
</dbReference>
<gene>
    <name evidence="6" type="ORF">ICN82_05965</name>
</gene>
<evidence type="ECO:0000256" key="1">
    <source>
        <dbReference type="ARBA" id="ARBA00009437"/>
    </source>
</evidence>
<dbReference type="AlphaFoldDB" id="A0A8J6Z4Y3"/>
<dbReference type="InterPro" id="IPR000847">
    <property type="entry name" value="LysR_HTH_N"/>
</dbReference>
<evidence type="ECO:0000256" key="3">
    <source>
        <dbReference type="ARBA" id="ARBA00023125"/>
    </source>
</evidence>
<dbReference type="PANTHER" id="PTHR30537">
    <property type="entry name" value="HTH-TYPE TRANSCRIPTIONAL REGULATOR"/>
    <property type="match status" value="1"/>
</dbReference>
<keyword evidence="2" id="KW-0805">Transcription regulation</keyword>
<dbReference type="InterPro" id="IPR036390">
    <property type="entry name" value="WH_DNA-bd_sf"/>
</dbReference>
<dbReference type="CDD" id="cd08422">
    <property type="entry name" value="PBP2_CrgA_like"/>
    <property type="match status" value="1"/>
</dbReference>
<dbReference type="EMBL" id="JACVXA010000012">
    <property type="protein sequence ID" value="MBE3637749.1"/>
    <property type="molecule type" value="Genomic_DNA"/>
</dbReference>
<protein>
    <submittedName>
        <fullName evidence="6">LysR family transcriptional regulator</fullName>
    </submittedName>
</protein>